<dbReference type="OrthoDB" id="1706970at2"/>
<keyword evidence="1" id="KW-1133">Transmembrane helix</keyword>
<proteinExistence type="predicted"/>
<feature type="transmembrane region" description="Helical" evidence="1">
    <location>
        <begin position="111"/>
        <end position="131"/>
    </location>
</feature>
<dbReference type="EMBL" id="SRRP01000001">
    <property type="protein sequence ID" value="TGN92115.1"/>
    <property type="molecule type" value="Genomic_DNA"/>
</dbReference>
<evidence type="ECO:0000256" key="1">
    <source>
        <dbReference type="SAM" id="Phobius"/>
    </source>
</evidence>
<gene>
    <name evidence="2" type="ORF">E5S68_04020</name>
</gene>
<keyword evidence="1" id="KW-0812">Transmembrane</keyword>
<comment type="caution">
    <text evidence="2">The sequence shown here is derived from an EMBL/GenBank/DDBJ whole genome shotgun (WGS) entry which is preliminary data.</text>
</comment>
<organism evidence="2 3">
    <name type="scientific">Streptococcus rubneri</name>
    <dbReference type="NCBI Taxonomy" id="1234680"/>
    <lineage>
        <taxon>Bacteria</taxon>
        <taxon>Bacillati</taxon>
        <taxon>Bacillota</taxon>
        <taxon>Bacilli</taxon>
        <taxon>Lactobacillales</taxon>
        <taxon>Streptococcaceae</taxon>
        <taxon>Streptococcus</taxon>
    </lineage>
</organism>
<dbReference type="PANTHER" id="PTHR40044:SF1">
    <property type="entry name" value="INTEGRAL MEMBRANE PROTEIN"/>
    <property type="match status" value="1"/>
</dbReference>
<dbReference type="InterPro" id="IPR010387">
    <property type="entry name" value="QueT"/>
</dbReference>
<name>A0A4Z1DVE2_9STRE</name>
<dbReference type="Proteomes" id="UP000297986">
    <property type="component" value="Unassembled WGS sequence"/>
</dbReference>
<evidence type="ECO:0000313" key="2">
    <source>
        <dbReference type="EMBL" id="TGN92115.1"/>
    </source>
</evidence>
<dbReference type="RefSeq" id="WP_135782444.1">
    <property type="nucleotide sequence ID" value="NZ_JBDMCE010000023.1"/>
</dbReference>
<keyword evidence="1" id="KW-0472">Membrane</keyword>
<protein>
    <submittedName>
        <fullName evidence="2">Queuosine transporter QueT</fullName>
    </submittedName>
</protein>
<dbReference type="PANTHER" id="PTHR40044">
    <property type="entry name" value="INTEGRAL MEMBRANE PROTEIN-RELATED"/>
    <property type="match status" value="1"/>
</dbReference>
<evidence type="ECO:0000313" key="3">
    <source>
        <dbReference type="Proteomes" id="UP000297986"/>
    </source>
</evidence>
<keyword evidence="3" id="KW-1185">Reference proteome</keyword>
<reference evidence="2 3" key="1">
    <citation type="submission" date="2019-04" db="EMBL/GenBank/DDBJ databases">
        <title>Genome sequencing of Streptococcus rubneri DSM 26920(T).</title>
        <authorList>
            <person name="Kook J.-K."/>
            <person name="Park S.-N."/>
            <person name="Lim Y.K."/>
        </authorList>
    </citation>
    <scope>NUCLEOTIDE SEQUENCE [LARGE SCALE GENOMIC DNA]</scope>
    <source>
        <strain evidence="2 3">DSM 26920</strain>
    </source>
</reference>
<feature type="transmembrane region" description="Helical" evidence="1">
    <location>
        <begin position="67"/>
        <end position="91"/>
    </location>
</feature>
<sequence>MKNYSVRDMAQIALVAALYVVLTITPPLNAIGSNEIQFRVSEMLNFMAFYNRKYILSLTIGCMISNFLSFGIIDVVVGGGSTLVFVTLGVYLFKRFEKEELFNGWIRKDHFYFSIFFALSMFTIALELHILNGTPFFLNWLTTGIGEFASLIVGAILIKRISNQIDLTQ</sequence>
<accession>A0A4Z1DVE2</accession>
<dbReference type="PIRSF" id="PIRSF031501">
    <property type="entry name" value="QueT"/>
    <property type="match status" value="1"/>
</dbReference>
<feature type="transmembrane region" description="Helical" evidence="1">
    <location>
        <begin position="137"/>
        <end position="158"/>
    </location>
</feature>
<dbReference type="Pfam" id="PF06177">
    <property type="entry name" value="QueT"/>
    <property type="match status" value="1"/>
</dbReference>
<dbReference type="AlphaFoldDB" id="A0A4Z1DVE2"/>